<dbReference type="Proteomes" id="UP001595377">
    <property type="component" value="Unassembled WGS sequence"/>
</dbReference>
<keyword evidence="2" id="KW-1185">Reference proteome</keyword>
<proteinExistence type="predicted"/>
<accession>A0ABV7DNG5</accession>
<reference evidence="2" key="1">
    <citation type="journal article" date="2019" name="Int. J. Syst. Evol. Microbiol.">
        <title>The Global Catalogue of Microorganisms (GCM) 10K type strain sequencing project: providing services to taxonomists for standard genome sequencing and annotation.</title>
        <authorList>
            <consortium name="The Broad Institute Genomics Platform"/>
            <consortium name="The Broad Institute Genome Sequencing Center for Infectious Disease"/>
            <person name="Wu L."/>
            <person name="Ma J."/>
        </authorList>
    </citation>
    <scope>NUCLEOTIDE SEQUENCE [LARGE SCALE GENOMIC DNA]</scope>
    <source>
        <strain evidence="2">KCTC 52677</strain>
    </source>
</reference>
<evidence type="ECO:0000313" key="2">
    <source>
        <dbReference type="Proteomes" id="UP001595377"/>
    </source>
</evidence>
<sequence>MAIFNRLDRMVSRACDRQFAVGAIVGCMTASPNGRPQPDISRGEIHLKGIFDQASEYAQIERGPRDGKGNELQTLVTGQQFQFSVDTNRYPAVKGVRQGDMLTLDDARRFEVVSNQPDGMARTVLILVRI</sequence>
<dbReference type="Gene3D" id="2.40.10.180">
    <property type="entry name" value="Phage tail proteins"/>
    <property type="match status" value="1"/>
</dbReference>
<dbReference type="RefSeq" id="WP_257316681.1">
    <property type="nucleotide sequence ID" value="NZ_JANFDG010000021.1"/>
</dbReference>
<organism evidence="1 2">
    <name type="scientific">Shinella pollutisoli</name>
    <dbReference type="NCBI Taxonomy" id="2250594"/>
    <lineage>
        <taxon>Bacteria</taxon>
        <taxon>Pseudomonadati</taxon>
        <taxon>Pseudomonadota</taxon>
        <taxon>Alphaproteobacteria</taxon>
        <taxon>Hyphomicrobiales</taxon>
        <taxon>Rhizobiaceae</taxon>
        <taxon>Shinella</taxon>
    </lineage>
</organism>
<name>A0ABV7DNG5_9HYPH</name>
<comment type="caution">
    <text evidence="1">The sequence shown here is derived from an EMBL/GenBank/DDBJ whole genome shotgun (WGS) entry which is preliminary data.</text>
</comment>
<dbReference type="EMBL" id="JBHRSP010000053">
    <property type="protein sequence ID" value="MFC3076364.1"/>
    <property type="molecule type" value="Genomic_DNA"/>
</dbReference>
<protein>
    <submittedName>
        <fullName evidence="1">Uncharacterized protein</fullName>
    </submittedName>
</protein>
<gene>
    <name evidence="1" type="ORF">ACFOHH_24845</name>
</gene>
<dbReference type="InterPro" id="IPR053734">
    <property type="entry name" value="Phage_Head-Tail_Connect_sf"/>
</dbReference>
<evidence type="ECO:0000313" key="1">
    <source>
        <dbReference type="EMBL" id="MFC3076364.1"/>
    </source>
</evidence>